<dbReference type="OMA" id="GYSMTQL"/>
<keyword evidence="6" id="KW-0456">Lyase</keyword>
<dbReference type="Gene3D" id="3.60.90.10">
    <property type="entry name" value="S-adenosylmethionine decarboxylase"/>
    <property type="match status" value="1"/>
</dbReference>
<evidence type="ECO:0000256" key="5">
    <source>
        <dbReference type="ARBA" id="ARBA00023145"/>
    </source>
</evidence>
<dbReference type="GeneID" id="41323263"/>
<dbReference type="Pfam" id="PF02675">
    <property type="entry name" value="AdoMet_dc"/>
    <property type="match status" value="1"/>
</dbReference>
<evidence type="ECO:0000256" key="4">
    <source>
        <dbReference type="ARBA" id="ARBA00023115"/>
    </source>
</evidence>
<proteinExistence type="predicted"/>
<comment type="caution">
    <text evidence="9">The sequence shown here is derived from an EMBL/GenBank/DDBJ whole genome shotgun (WGS) entry which is preliminary data.</text>
</comment>
<reference evidence="9" key="1">
    <citation type="submission" date="2016-03" db="EMBL/GenBank/DDBJ databases">
        <authorList>
            <person name="Borrel G."/>
            <person name="Mccann A."/>
            <person name="O'Toole P.W."/>
        </authorList>
    </citation>
    <scope>NUCLEOTIDE SEQUENCE</scope>
    <source>
        <strain evidence="9">183</strain>
    </source>
</reference>
<dbReference type="SUPFAM" id="SSF56276">
    <property type="entry name" value="S-adenosylmethionine decarboxylase"/>
    <property type="match status" value="1"/>
</dbReference>
<evidence type="ECO:0000313" key="9">
    <source>
        <dbReference type="EMBL" id="TQS84714.1"/>
    </source>
</evidence>
<dbReference type="GO" id="GO:0008295">
    <property type="term" value="P:spermidine biosynthetic process"/>
    <property type="evidence" value="ECO:0007669"/>
    <property type="project" value="InterPro"/>
</dbReference>
<dbReference type="Proteomes" id="UP000752814">
    <property type="component" value="Unassembled WGS sequence"/>
</dbReference>
<dbReference type="AlphaFoldDB" id="A0A8J8PIX8"/>
<keyword evidence="8" id="KW-0670">Pyruvate</keyword>
<evidence type="ECO:0000256" key="1">
    <source>
        <dbReference type="ARBA" id="ARBA00001928"/>
    </source>
</evidence>
<keyword evidence="7" id="KW-0704">Schiff base</keyword>
<dbReference type="EMBL" id="LVVT01000001">
    <property type="protein sequence ID" value="TQS84714.1"/>
    <property type="molecule type" value="Genomic_DNA"/>
</dbReference>
<gene>
    <name evidence="9" type="ORF">A3207_01395</name>
</gene>
<dbReference type="RefSeq" id="WP_020448733.1">
    <property type="nucleotide sequence ID" value="NZ_CAYAXV010000006.1"/>
</dbReference>
<keyword evidence="4" id="KW-0620">Polyamine biosynthesis</keyword>
<keyword evidence="3" id="KW-0068">Autocatalytic cleavage</keyword>
<protein>
    <submittedName>
        <fullName evidence="9">S-adenosylmethionine decarboxylase</fullName>
    </submittedName>
</protein>
<dbReference type="InterPro" id="IPR016067">
    <property type="entry name" value="S-AdoMet_deCO2ase_core"/>
</dbReference>
<accession>A0A8J8PIX8</accession>
<evidence type="ECO:0000256" key="6">
    <source>
        <dbReference type="ARBA" id="ARBA00023239"/>
    </source>
</evidence>
<dbReference type="GO" id="GO:0004014">
    <property type="term" value="F:adenosylmethionine decarboxylase activity"/>
    <property type="evidence" value="ECO:0007669"/>
    <property type="project" value="InterPro"/>
</dbReference>
<evidence type="ECO:0000256" key="8">
    <source>
        <dbReference type="ARBA" id="ARBA00023317"/>
    </source>
</evidence>
<keyword evidence="2" id="KW-0210">Decarboxylase</keyword>
<dbReference type="InterPro" id="IPR003826">
    <property type="entry name" value="AdoMetDC_fam_prok"/>
</dbReference>
<evidence type="ECO:0000256" key="3">
    <source>
        <dbReference type="ARBA" id="ARBA00022813"/>
    </source>
</evidence>
<evidence type="ECO:0000313" key="10">
    <source>
        <dbReference type="Proteomes" id="UP000752814"/>
    </source>
</evidence>
<evidence type="ECO:0000256" key="7">
    <source>
        <dbReference type="ARBA" id="ARBA00023270"/>
    </source>
</evidence>
<sequence length="140" mass="15952">MNTMTFKLTQNMDDDLIIEKFKEGGEWGLLTSLDISGCDPEKIRSKEIITQFAIDLCEYIKMKRFGDPIVVRFGADPKVQGYSLAQLIETSMISGHFAEDTNKAFIDVFSCKEYPPKKAAKFCMDYFGGTEVDYSVIFRK</sequence>
<keyword evidence="5" id="KW-0865">Zymogen</keyword>
<organism evidence="9 10">
    <name type="scientific">Candidatus Methanomassiliicoccus intestinalis</name>
    <dbReference type="NCBI Taxonomy" id="1406512"/>
    <lineage>
        <taxon>Archaea</taxon>
        <taxon>Methanobacteriati</taxon>
        <taxon>Thermoplasmatota</taxon>
        <taxon>Thermoplasmata</taxon>
        <taxon>Methanomassiliicoccales</taxon>
        <taxon>Methanomassiliicoccaceae</taxon>
        <taxon>Methanomassiliicoccus</taxon>
    </lineage>
</organism>
<comment type="cofactor">
    <cofactor evidence="1">
        <name>pyruvate</name>
        <dbReference type="ChEBI" id="CHEBI:15361"/>
    </cofactor>
</comment>
<evidence type="ECO:0000256" key="2">
    <source>
        <dbReference type="ARBA" id="ARBA00022793"/>
    </source>
</evidence>
<name>A0A8J8PIX8_9ARCH</name>